<dbReference type="STRING" id="1796616.A4V09_03030"/>
<dbReference type="KEGG" id="byl:A4V09_03030"/>
<dbReference type="Proteomes" id="UP000092574">
    <property type="component" value="Chromosome"/>
</dbReference>
<evidence type="ECO:0000313" key="2">
    <source>
        <dbReference type="Proteomes" id="UP000092574"/>
    </source>
</evidence>
<proteinExistence type="predicted"/>
<gene>
    <name evidence="1" type="ORF">A4V09_03030</name>
</gene>
<keyword evidence="2" id="KW-1185">Reference proteome</keyword>
<dbReference type="AlphaFoldDB" id="A0A1C7I5E6"/>
<organism evidence="1 2">
    <name type="scientific">Blautia pseudococcoides</name>
    <dbReference type="NCBI Taxonomy" id="1796616"/>
    <lineage>
        <taxon>Bacteria</taxon>
        <taxon>Bacillati</taxon>
        <taxon>Bacillota</taxon>
        <taxon>Clostridia</taxon>
        <taxon>Lachnospirales</taxon>
        <taxon>Lachnospiraceae</taxon>
        <taxon>Blautia</taxon>
    </lineage>
</organism>
<sequence>MRKIDYFLTLEAAVRPASKWLSCYELDDVEVVDGYGWELVFIRQEYEIRTSGYMSNPSDYFRVGKWILKQLKKIKESSGNGKCEPLLPINGYKYASIYIHKKYR</sequence>
<evidence type="ECO:0000313" key="1">
    <source>
        <dbReference type="EMBL" id="ANU74821.1"/>
    </source>
</evidence>
<reference evidence="1" key="1">
    <citation type="submission" date="2017-04" db="EMBL/GenBank/DDBJ databases">
        <title>Complete Genome Sequences of Twelve Strains of a Stable Defined Moderately Diverse Mouse Microbiota 2 (sDMDMm2).</title>
        <authorList>
            <person name="Uchimura Y."/>
            <person name="Wyss M."/>
            <person name="Brugiroux S."/>
            <person name="Limenitakis J.P."/>
            <person name="Stecher B."/>
            <person name="McCoy K.D."/>
            <person name="Macpherson A.J."/>
        </authorList>
    </citation>
    <scope>NUCLEOTIDE SEQUENCE</scope>
    <source>
        <strain evidence="1">YL58</strain>
    </source>
</reference>
<name>A0A1C7I5E6_9FIRM</name>
<dbReference type="EMBL" id="CP015405">
    <property type="protein sequence ID" value="ANU74821.1"/>
    <property type="molecule type" value="Genomic_DNA"/>
</dbReference>
<protein>
    <submittedName>
        <fullName evidence="1">Uncharacterized protein</fullName>
    </submittedName>
</protein>
<accession>A0A1C7I5E6</accession>